<feature type="compositionally biased region" description="Pro residues" evidence="5">
    <location>
        <begin position="27"/>
        <end position="52"/>
    </location>
</feature>
<dbReference type="Pfam" id="PF00412">
    <property type="entry name" value="LIM"/>
    <property type="match status" value="2"/>
</dbReference>
<dbReference type="SMART" id="SM00132">
    <property type="entry name" value="LIM"/>
    <property type="match status" value="2"/>
</dbReference>
<gene>
    <name evidence="7" type="ORF">PHYBLDRAFT_138902</name>
</gene>
<evidence type="ECO:0000256" key="5">
    <source>
        <dbReference type="SAM" id="MobiDB-lite"/>
    </source>
</evidence>
<dbReference type="VEuPathDB" id="FungiDB:PHYBLDRAFT_138902"/>
<protein>
    <recommendedName>
        <fullName evidence="6">LIM zinc-binding domain-containing protein</fullName>
    </recommendedName>
</protein>
<keyword evidence="8" id="KW-1185">Reference proteome</keyword>
<feature type="region of interest" description="Disordered" evidence="5">
    <location>
        <begin position="1"/>
        <end position="125"/>
    </location>
</feature>
<dbReference type="GO" id="GO:0031941">
    <property type="term" value="C:filamentous actin"/>
    <property type="evidence" value="ECO:0007669"/>
    <property type="project" value="TreeGrafter"/>
</dbReference>
<dbReference type="SUPFAM" id="SSF57716">
    <property type="entry name" value="Glucocorticoid receptor-like (DNA-binding domain)"/>
    <property type="match status" value="1"/>
</dbReference>
<evidence type="ECO:0000256" key="3">
    <source>
        <dbReference type="ARBA" id="ARBA00023038"/>
    </source>
</evidence>
<dbReference type="GeneID" id="28991009"/>
<evidence type="ECO:0000313" key="8">
    <source>
        <dbReference type="Proteomes" id="UP000077315"/>
    </source>
</evidence>
<dbReference type="InterPro" id="IPR001781">
    <property type="entry name" value="Znf_LIM"/>
</dbReference>
<dbReference type="CDD" id="cd08368">
    <property type="entry name" value="LIM"/>
    <property type="match status" value="1"/>
</dbReference>
<keyword evidence="2 4" id="KW-0862">Zinc</keyword>
<evidence type="ECO:0000256" key="2">
    <source>
        <dbReference type="ARBA" id="ARBA00022833"/>
    </source>
</evidence>
<dbReference type="GO" id="GO:0046872">
    <property type="term" value="F:metal ion binding"/>
    <property type="evidence" value="ECO:0007669"/>
    <property type="project" value="UniProtKB-KW"/>
</dbReference>
<reference evidence="8" key="1">
    <citation type="submission" date="2015-06" db="EMBL/GenBank/DDBJ databases">
        <title>Expansion of signal transduction pathways in fungi by whole-genome duplication.</title>
        <authorList>
            <consortium name="DOE Joint Genome Institute"/>
            <person name="Corrochano L.M."/>
            <person name="Kuo A."/>
            <person name="Marcet-Houben M."/>
            <person name="Polaino S."/>
            <person name="Salamov A."/>
            <person name="Villalobos J.M."/>
            <person name="Alvarez M.I."/>
            <person name="Avalos J."/>
            <person name="Benito E.P."/>
            <person name="Benoit I."/>
            <person name="Burger G."/>
            <person name="Camino L.P."/>
            <person name="Canovas D."/>
            <person name="Cerda-Olmedo E."/>
            <person name="Cheng J.-F."/>
            <person name="Dominguez A."/>
            <person name="Elias M."/>
            <person name="Eslava A.P."/>
            <person name="Glaser F."/>
            <person name="Grimwood J."/>
            <person name="Gutierrez G."/>
            <person name="Heitman J."/>
            <person name="Henrissat B."/>
            <person name="Iturriaga E.A."/>
            <person name="Lang B.F."/>
            <person name="Lavin J.L."/>
            <person name="Lee S."/>
            <person name="Li W."/>
            <person name="Lindquist E."/>
            <person name="Lopez-Garcia S."/>
            <person name="Luque E.M."/>
            <person name="Marcos A.T."/>
            <person name="Martin J."/>
            <person name="McCluskey K."/>
            <person name="Medina H.R."/>
            <person name="Miralles-Duran A."/>
            <person name="Miyazaki A."/>
            <person name="Munoz-Torres E."/>
            <person name="Oguiza J.A."/>
            <person name="Ohm R."/>
            <person name="Olmedo M."/>
            <person name="Orejas M."/>
            <person name="Ortiz-Castellanos L."/>
            <person name="Pisabarro A.G."/>
            <person name="Rodriguez-Romero J."/>
            <person name="Ruiz-Herrera J."/>
            <person name="Ruiz-Vazquez R."/>
            <person name="Sanz C."/>
            <person name="Schackwitz W."/>
            <person name="Schmutz J."/>
            <person name="Shahriari M."/>
            <person name="Shelest E."/>
            <person name="Silva-Franco F."/>
            <person name="Soanes D."/>
            <person name="Syed K."/>
            <person name="Tagua V.G."/>
            <person name="Talbot N.J."/>
            <person name="Thon M."/>
            <person name="De vries R.P."/>
            <person name="Wiebenga A."/>
            <person name="Yadav J.S."/>
            <person name="Braun E.L."/>
            <person name="Baker S."/>
            <person name="Garre V."/>
            <person name="Horwitz B."/>
            <person name="Torres-Martinez S."/>
            <person name="Idnurm A."/>
            <person name="Herrera-Estrella A."/>
            <person name="Gabaldon T."/>
            <person name="Grigoriev I.V."/>
        </authorList>
    </citation>
    <scope>NUCLEOTIDE SEQUENCE [LARGE SCALE GENOMIC DNA]</scope>
    <source>
        <strain evidence="8">NRRL 1555(-)</strain>
    </source>
</reference>
<dbReference type="EMBL" id="KV440971">
    <property type="protein sequence ID" value="OAD81356.1"/>
    <property type="molecule type" value="Genomic_DNA"/>
</dbReference>
<dbReference type="PROSITE" id="PS50023">
    <property type="entry name" value="LIM_DOMAIN_2"/>
    <property type="match status" value="2"/>
</dbReference>
<accession>A0A162QA64</accession>
<evidence type="ECO:0000256" key="1">
    <source>
        <dbReference type="ARBA" id="ARBA00022723"/>
    </source>
</evidence>
<dbReference type="Proteomes" id="UP000077315">
    <property type="component" value="Unassembled WGS sequence"/>
</dbReference>
<feature type="domain" description="LIM zinc-binding" evidence="6">
    <location>
        <begin position="160"/>
        <end position="224"/>
    </location>
</feature>
<dbReference type="GO" id="GO:0030036">
    <property type="term" value="P:actin cytoskeleton organization"/>
    <property type="evidence" value="ECO:0007669"/>
    <property type="project" value="TreeGrafter"/>
</dbReference>
<evidence type="ECO:0000259" key="6">
    <source>
        <dbReference type="PROSITE" id="PS50023"/>
    </source>
</evidence>
<dbReference type="GO" id="GO:0051371">
    <property type="term" value="F:muscle alpha-actinin binding"/>
    <property type="evidence" value="ECO:0007669"/>
    <property type="project" value="TreeGrafter"/>
</dbReference>
<sequence length="288" mass="32491">MTYFTKRLDNGLGTSSRLSKTEKPRPTEPQPHLQPQPQPHPQPKPQHQPKPQPIKKSLKQNKSTLSPAKPSPRLPSSNHAKTQPPSSPSNQRHTAPNKLNTKNQNLPQENPNQKQHKTSGTKLPLCTLPPTHAPLGLHSPRPFYEAKMRTPPVQLQHALTLCHTCQLPILCGILIRTSLESTSPSWHAKCFKCGTCGRRLTSTAFFNKDNELYCAADYQALFGVQCYGCLKPITEAYQSAMGKQYHMGHFLCYQCHTPFKNEDSFKVHKGQAYCEHDYNFLDQKDVPL</sequence>
<feature type="compositionally biased region" description="Polar residues" evidence="5">
    <location>
        <begin position="74"/>
        <end position="113"/>
    </location>
</feature>
<dbReference type="Gene3D" id="2.10.110.10">
    <property type="entry name" value="Cysteine Rich Protein"/>
    <property type="match status" value="2"/>
</dbReference>
<name>A0A162QA64_PHYB8</name>
<dbReference type="PANTHER" id="PTHR24214">
    <property type="entry name" value="PDZ AND LIM DOMAIN PROTEIN ZASP"/>
    <property type="match status" value="1"/>
</dbReference>
<keyword evidence="1 4" id="KW-0479">Metal-binding</keyword>
<evidence type="ECO:0000256" key="4">
    <source>
        <dbReference type="PROSITE-ProRule" id="PRU00125"/>
    </source>
</evidence>
<dbReference type="OrthoDB" id="15567at2759"/>
<dbReference type="InterPro" id="IPR050604">
    <property type="entry name" value="PDZ-LIM_domain"/>
</dbReference>
<dbReference type="RefSeq" id="XP_018299396.1">
    <property type="nucleotide sequence ID" value="XM_018430103.1"/>
</dbReference>
<proteinExistence type="predicted"/>
<dbReference type="InParanoid" id="A0A162QA64"/>
<organism evidence="7 8">
    <name type="scientific">Phycomyces blakesleeanus (strain ATCC 8743b / DSM 1359 / FGSC 10004 / NBRC 33097 / NRRL 1555)</name>
    <dbReference type="NCBI Taxonomy" id="763407"/>
    <lineage>
        <taxon>Eukaryota</taxon>
        <taxon>Fungi</taxon>
        <taxon>Fungi incertae sedis</taxon>
        <taxon>Mucoromycota</taxon>
        <taxon>Mucoromycotina</taxon>
        <taxon>Mucoromycetes</taxon>
        <taxon>Mucorales</taxon>
        <taxon>Phycomycetaceae</taxon>
        <taxon>Phycomyces</taxon>
    </lineage>
</organism>
<dbReference type="GO" id="GO:0003779">
    <property type="term" value="F:actin binding"/>
    <property type="evidence" value="ECO:0007669"/>
    <property type="project" value="TreeGrafter"/>
</dbReference>
<evidence type="ECO:0000313" key="7">
    <source>
        <dbReference type="EMBL" id="OAD81356.1"/>
    </source>
</evidence>
<dbReference type="PANTHER" id="PTHR24214:SF38">
    <property type="entry name" value="PDZ AND LIM DOMAIN PROTEIN ZASP-RELATED"/>
    <property type="match status" value="1"/>
</dbReference>
<keyword evidence="3 4" id="KW-0440">LIM domain</keyword>
<dbReference type="PROSITE" id="PS00478">
    <property type="entry name" value="LIM_DOMAIN_1"/>
    <property type="match status" value="1"/>
</dbReference>
<dbReference type="GO" id="GO:0001725">
    <property type="term" value="C:stress fiber"/>
    <property type="evidence" value="ECO:0007669"/>
    <property type="project" value="TreeGrafter"/>
</dbReference>
<feature type="domain" description="LIM zinc-binding" evidence="6">
    <location>
        <begin position="225"/>
        <end position="284"/>
    </location>
</feature>
<dbReference type="AlphaFoldDB" id="A0A162QA64"/>